<dbReference type="Proteomes" id="UP001301958">
    <property type="component" value="Unassembled WGS sequence"/>
</dbReference>
<name>A0AAN7BL24_9PEZI</name>
<evidence type="ECO:0000313" key="2">
    <source>
        <dbReference type="Proteomes" id="UP001301958"/>
    </source>
</evidence>
<dbReference type="EMBL" id="MU865371">
    <property type="protein sequence ID" value="KAK4225239.1"/>
    <property type="molecule type" value="Genomic_DNA"/>
</dbReference>
<evidence type="ECO:0000313" key="1">
    <source>
        <dbReference type="EMBL" id="KAK4225239.1"/>
    </source>
</evidence>
<dbReference type="InterPro" id="IPR046536">
    <property type="entry name" value="DUF6601"/>
</dbReference>
<gene>
    <name evidence="1" type="ORF">QBC38DRAFT_457444</name>
</gene>
<keyword evidence="2" id="KW-1185">Reference proteome</keyword>
<protein>
    <submittedName>
        <fullName evidence="1">Uncharacterized protein</fullName>
    </submittedName>
</protein>
<dbReference type="PANTHER" id="PTHR34414">
    <property type="entry name" value="HET DOMAIN-CONTAINING PROTEIN-RELATED"/>
    <property type="match status" value="1"/>
</dbReference>
<dbReference type="Pfam" id="PF20246">
    <property type="entry name" value="DUF6601"/>
    <property type="match status" value="1"/>
</dbReference>
<proteinExistence type="predicted"/>
<comment type="caution">
    <text evidence="1">The sequence shown here is derived from an EMBL/GenBank/DDBJ whole genome shotgun (WGS) entry which is preliminary data.</text>
</comment>
<dbReference type="PANTHER" id="PTHR34414:SF1">
    <property type="entry name" value="SUBTILISIN-LIKE SERINE PROTEASE"/>
    <property type="match status" value="1"/>
</dbReference>
<accession>A0AAN7BL24</accession>
<dbReference type="AlphaFoldDB" id="A0AAN7BL24"/>
<reference evidence="1" key="1">
    <citation type="journal article" date="2023" name="Mol. Phylogenet. Evol.">
        <title>Genome-scale phylogeny and comparative genomics of the fungal order Sordariales.</title>
        <authorList>
            <person name="Hensen N."/>
            <person name="Bonometti L."/>
            <person name="Westerberg I."/>
            <person name="Brannstrom I.O."/>
            <person name="Guillou S."/>
            <person name="Cros-Aarteil S."/>
            <person name="Calhoun S."/>
            <person name="Haridas S."/>
            <person name="Kuo A."/>
            <person name="Mondo S."/>
            <person name="Pangilinan J."/>
            <person name="Riley R."/>
            <person name="LaButti K."/>
            <person name="Andreopoulos B."/>
            <person name="Lipzen A."/>
            <person name="Chen C."/>
            <person name="Yan M."/>
            <person name="Daum C."/>
            <person name="Ng V."/>
            <person name="Clum A."/>
            <person name="Steindorff A."/>
            <person name="Ohm R.A."/>
            <person name="Martin F."/>
            <person name="Silar P."/>
            <person name="Natvig D.O."/>
            <person name="Lalanne C."/>
            <person name="Gautier V."/>
            <person name="Ament-Velasquez S.L."/>
            <person name="Kruys A."/>
            <person name="Hutchinson M.I."/>
            <person name="Powell A.J."/>
            <person name="Barry K."/>
            <person name="Miller A.N."/>
            <person name="Grigoriev I.V."/>
            <person name="Debuchy R."/>
            <person name="Gladieux P."/>
            <person name="Hiltunen Thoren M."/>
            <person name="Johannesson H."/>
        </authorList>
    </citation>
    <scope>NUCLEOTIDE SEQUENCE</scope>
    <source>
        <strain evidence="1">CBS 990.96</strain>
    </source>
</reference>
<sequence length="138" mass="16383">MPRIAFSDHGSVYKRPRHDLWARDLEDIAHRLWWMSKVDSHNVSALHRQHVKARKIVITDEVKPHLLWTGNTIFIKPIPEYLMLYDFWTRFLISGAVDGNWNPPREDSNRLRKGGAWLFAYICLPYSTRMRLHDCSAR</sequence>
<organism evidence="1 2">
    <name type="scientific">Podospora fimiseda</name>
    <dbReference type="NCBI Taxonomy" id="252190"/>
    <lineage>
        <taxon>Eukaryota</taxon>
        <taxon>Fungi</taxon>
        <taxon>Dikarya</taxon>
        <taxon>Ascomycota</taxon>
        <taxon>Pezizomycotina</taxon>
        <taxon>Sordariomycetes</taxon>
        <taxon>Sordariomycetidae</taxon>
        <taxon>Sordariales</taxon>
        <taxon>Podosporaceae</taxon>
        <taxon>Podospora</taxon>
    </lineage>
</organism>
<reference evidence="1" key="2">
    <citation type="submission" date="2023-05" db="EMBL/GenBank/DDBJ databases">
        <authorList>
            <consortium name="Lawrence Berkeley National Laboratory"/>
            <person name="Steindorff A."/>
            <person name="Hensen N."/>
            <person name="Bonometti L."/>
            <person name="Westerberg I."/>
            <person name="Brannstrom I.O."/>
            <person name="Guillou S."/>
            <person name="Cros-Aarteil S."/>
            <person name="Calhoun S."/>
            <person name="Haridas S."/>
            <person name="Kuo A."/>
            <person name="Mondo S."/>
            <person name="Pangilinan J."/>
            <person name="Riley R."/>
            <person name="Labutti K."/>
            <person name="Andreopoulos B."/>
            <person name="Lipzen A."/>
            <person name="Chen C."/>
            <person name="Yanf M."/>
            <person name="Daum C."/>
            <person name="Ng V."/>
            <person name="Clum A."/>
            <person name="Ohm R."/>
            <person name="Martin F."/>
            <person name="Silar P."/>
            <person name="Natvig D."/>
            <person name="Lalanne C."/>
            <person name="Gautier V."/>
            <person name="Ament-Velasquez S.L."/>
            <person name="Kruys A."/>
            <person name="Hutchinson M.I."/>
            <person name="Powell A.J."/>
            <person name="Barry K."/>
            <person name="Miller A.N."/>
            <person name="Grigoriev I.V."/>
            <person name="Debuchy R."/>
            <person name="Gladieux P."/>
            <person name="Thoren M.H."/>
            <person name="Johannesson H."/>
        </authorList>
    </citation>
    <scope>NUCLEOTIDE SEQUENCE</scope>
    <source>
        <strain evidence="1">CBS 990.96</strain>
    </source>
</reference>